<dbReference type="AlphaFoldDB" id="H2ZKD1"/>
<dbReference type="InterPro" id="IPR001007">
    <property type="entry name" value="VWF_dom"/>
</dbReference>
<feature type="domain" description="VWFC" evidence="8">
    <location>
        <begin position="66"/>
        <end position="131"/>
    </location>
</feature>
<protein>
    <recommendedName>
        <fullName evidence="12">CTCK domain-containing protein</fullName>
    </recommendedName>
</protein>
<dbReference type="InterPro" id="IPR043973">
    <property type="entry name" value="TSP1_CCN"/>
</dbReference>
<dbReference type="SMART" id="SM00214">
    <property type="entry name" value="VWC"/>
    <property type="match status" value="1"/>
</dbReference>
<dbReference type="OMA" id="EEWICEE"/>
<evidence type="ECO:0000259" key="8">
    <source>
        <dbReference type="PROSITE" id="PS50184"/>
    </source>
</evidence>
<dbReference type="InterPro" id="IPR017891">
    <property type="entry name" value="Insulin_GF-bd_Cys-rich_CS"/>
</dbReference>
<dbReference type="GO" id="GO:0045597">
    <property type="term" value="P:positive regulation of cell differentiation"/>
    <property type="evidence" value="ECO:0007669"/>
    <property type="project" value="TreeGrafter"/>
</dbReference>
<dbReference type="Proteomes" id="UP000007875">
    <property type="component" value="Unassembled WGS sequence"/>
</dbReference>
<accession>H2ZKD1</accession>
<dbReference type="GO" id="GO:0007155">
    <property type="term" value="P:cell adhesion"/>
    <property type="evidence" value="ECO:0007669"/>
    <property type="project" value="TreeGrafter"/>
</dbReference>
<dbReference type="GO" id="GO:0008201">
    <property type="term" value="F:heparin binding"/>
    <property type="evidence" value="ECO:0007669"/>
    <property type="project" value="TreeGrafter"/>
</dbReference>
<evidence type="ECO:0000313" key="10">
    <source>
        <dbReference type="Ensembl" id="ENSCSAVP00000018047.1"/>
    </source>
</evidence>
<dbReference type="GeneTree" id="ENSGT00940000165814"/>
<dbReference type="PANTHER" id="PTHR11348">
    <property type="entry name" value="CONNECTIVE TISSUE GROWTH FACTOR-RELATED"/>
    <property type="match status" value="1"/>
</dbReference>
<dbReference type="GO" id="GO:0031012">
    <property type="term" value="C:extracellular matrix"/>
    <property type="evidence" value="ECO:0007669"/>
    <property type="project" value="TreeGrafter"/>
</dbReference>
<dbReference type="SMART" id="SM00041">
    <property type="entry name" value="CT"/>
    <property type="match status" value="1"/>
</dbReference>
<comment type="subcellular location">
    <subcellularLocation>
        <location evidence="1">Secreted</location>
    </subcellularLocation>
</comment>
<dbReference type="InterPro" id="IPR050941">
    <property type="entry name" value="CCN"/>
</dbReference>
<keyword evidence="11" id="KW-1185">Reference proteome</keyword>
<keyword evidence="3" id="KW-0964">Secreted</keyword>
<dbReference type="PANTHER" id="PTHR11348:SF17">
    <property type="entry name" value="CCN"/>
    <property type="match status" value="1"/>
</dbReference>
<dbReference type="PROSITE" id="PS00222">
    <property type="entry name" value="IGFBP_N_1"/>
    <property type="match status" value="1"/>
</dbReference>
<evidence type="ECO:0000256" key="4">
    <source>
        <dbReference type="ARBA" id="ARBA00022729"/>
    </source>
</evidence>
<dbReference type="SUPFAM" id="SSF57184">
    <property type="entry name" value="Growth factor receptor domain"/>
    <property type="match status" value="1"/>
</dbReference>
<dbReference type="PROSITE" id="PS01225">
    <property type="entry name" value="CTCK_2"/>
    <property type="match status" value="1"/>
</dbReference>
<dbReference type="Pfam" id="PF00219">
    <property type="entry name" value="IGFBP"/>
    <property type="match status" value="1"/>
</dbReference>
<sequence>SRECRGCSCPPTPSCPPGVSLIMDGCGCCKICAQQLHQVCDIRMVCDVHKGLYCSRGGVCKASPGVACYVGNQWYENGELYRPNCKVTCTCMDGDIACMPTCMPTKPPTRECSVPRLIHRRGQCCEEWVCSHNGRIDPSIKLARHEGMCAKPKPAVTFRENCMVQTTKWTACSKTCGLGSSNRVSNDNSECKLKKEMRLCNLRPCGPPSTFATVSSITSTFPFSLQRRRSCKKTVRHNRRVRFSLSGCRSKATYRPKYCGTCPGKCCGPKVTKTIKVIFECESGPDFAKNMMLIKKCSCERCPTRSDFFFTSYNRAMLGDMV</sequence>
<feature type="domain" description="CTCK" evidence="7">
    <location>
        <begin position="231"/>
        <end position="303"/>
    </location>
</feature>
<dbReference type="Ensembl" id="ENSCSAVT00000018244.1">
    <property type="protein sequence ID" value="ENSCSAVP00000018047.1"/>
    <property type="gene ID" value="ENSCSAVG00000010622.1"/>
</dbReference>
<dbReference type="GO" id="GO:0005178">
    <property type="term" value="F:integrin binding"/>
    <property type="evidence" value="ECO:0007669"/>
    <property type="project" value="TreeGrafter"/>
</dbReference>
<name>H2ZKD1_CIOSA</name>
<evidence type="ECO:0000256" key="2">
    <source>
        <dbReference type="ARBA" id="ARBA00008125"/>
    </source>
</evidence>
<organism evidence="10 11">
    <name type="scientific">Ciona savignyi</name>
    <name type="common">Pacific transparent sea squirt</name>
    <dbReference type="NCBI Taxonomy" id="51511"/>
    <lineage>
        <taxon>Eukaryota</taxon>
        <taxon>Metazoa</taxon>
        <taxon>Chordata</taxon>
        <taxon>Tunicata</taxon>
        <taxon>Ascidiacea</taxon>
        <taxon>Phlebobranchia</taxon>
        <taxon>Cionidae</taxon>
        <taxon>Ciona</taxon>
    </lineage>
</organism>
<keyword evidence="5" id="KW-1015">Disulfide bond</keyword>
<dbReference type="InterPro" id="IPR006207">
    <property type="entry name" value="Cys_knot_C"/>
</dbReference>
<dbReference type="PROSITE" id="PS01208">
    <property type="entry name" value="VWFC_1"/>
    <property type="match status" value="1"/>
</dbReference>
<dbReference type="PROSITE" id="PS01185">
    <property type="entry name" value="CTCK_1"/>
    <property type="match status" value="1"/>
</dbReference>
<dbReference type="InterPro" id="IPR006208">
    <property type="entry name" value="Glyco_hormone_CN"/>
</dbReference>
<evidence type="ECO:0000259" key="7">
    <source>
        <dbReference type="PROSITE" id="PS01225"/>
    </source>
</evidence>
<dbReference type="Pfam" id="PF00007">
    <property type="entry name" value="Cys_knot"/>
    <property type="match status" value="1"/>
</dbReference>
<evidence type="ECO:0008006" key="12">
    <source>
        <dbReference type="Google" id="ProtNLM"/>
    </source>
</evidence>
<dbReference type="PROSITE" id="PS50092">
    <property type="entry name" value="TSP1"/>
    <property type="match status" value="1"/>
</dbReference>
<dbReference type="eggNOG" id="ENOG502RXBC">
    <property type="taxonomic scope" value="Eukaryota"/>
</dbReference>
<dbReference type="InterPro" id="IPR000867">
    <property type="entry name" value="IGFBP-like"/>
</dbReference>
<evidence type="ECO:0000313" key="11">
    <source>
        <dbReference type="Proteomes" id="UP000007875"/>
    </source>
</evidence>
<comment type="similarity">
    <text evidence="2">Belongs to the CCN family.</text>
</comment>
<dbReference type="InterPro" id="IPR009030">
    <property type="entry name" value="Growth_fac_rcpt_cys_sf"/>
</dbReference>
<evidence type="ECO:0000256" key="6">
    <source>
        <dbReference type="PROSITE-ProRule" id="PRU00039"/>
    </source>
</evidence>
<evidence type="ECO:0000256" key="5">
    <source>
        <dbReference type="ARBA" id="ARBA00023157"/>
    </source>
</evidence>
<proteinExistence type="inferred from homology"/>
<dbReference type="PROSITE" id="PS50184">
    <property type="entry name" value="VWFC_2"/>
    <property type="match status" value="1"/>
</dbReference>
<dbReference type="Pfam" id="PF00093">
    <property type="entry name" value="VWC"/>
    <property type="match status" value="1"/>
</dbReference>
<reference evidence="11" key="1">
    <citation type="submission" date="2003-08" db="EMBL/GenBank/DDBJ databases">
        <authorList>
            <person name="Birren B."/>
            <person name="Nusbaum C."/>
            <person name="Abebe A."/>
            <person name="Abouelleil A."/>
            <person name="Adekoya E."/>
            <person name="Ait-zahra M."/>
            <person name="Allen N."/>
            <person name="Allen T."/>
            <person name="An P."/>
            <person name="Anderson M."/>
            <person name="Anderson S."/>
            <person name="Arachchi H."/>
            <person name="Armbruster J."/>
            <person name="Bachantsang P."/>
            <person name="Baldwin J."/>
            <person name="Barry A."/>
            <person name="Bayul T."/>
            <person name="Blitshsteyn B."/>
            <person name="Bloom T."/>
            <person name="Blye J."/>
            <person name="Boguslavskiy L."/>
            <person name="Borowsky M."/>
            <person name="Boukhgalter B."/>
            <person name="Brunache A."/>
            <person name="Butler J."/>
            <person name="Calixte N."/>
            <person name="Calvo S."/>
            <person name="Camarata J."/>
            <person name="Campo K."/>
            <person name="Chang J."/>
            <person name="Cheshatsang Y."/>
            <person name="Citroen M."/>
            <person name="Collymore A."/>
            <person name="Considine T."/>
            <person name="Cook A."/>
            <person name="Cooke P."/>
            <person name="Corum B."/>
            <person name="Cuomo C."/>
            <person name="David R."/>
            <person name="Dawoe T."/>
            <person name="Degray S."/>
            <person name="Dodge S."/>
            <person name="Dooley K."/>
            <person name="Dorje P."/>
            <person name="Dorjee K."/>
            <person name="Dorris L."/>
            <person name="Duffey N."/>
            <person name="Dupes A."/>
            <person name="Elkins T."/>
            <person name="Engels R."/>
            <person name="Erickson J."/>
            <person name="Farina A."/>
            <person name="Faro S."/>
            <person name="Ferreira P."/>
            <person name="Fischer H."/>
            <person name="Fitzgerald M."/>
            <person name="Foley K."/>
            <person name="Gage D."/>
            <person name="Galagan J."/>
            <person name="Gearin G."/>
            <person name="Gnerre S."/>
            <person name="Gnirke A."/>
            <person name="Goyette A."/>
            <person name="Graham J."/>
            <person name="Grandbois E."/>
            <person name="Gyaltsen K."/>
            <person name="Hafez N."/>
            <person name="Hagopian D."/>
            <person name="Hagos B."/>
            <person name="Hall J."/>
            <person name="Hatcher B."/>
            <person name="Heller A."/>
            <person name="Higgins H."/>
            <person name="Honan T."/>
            <person name="Horn A."/>
            <person name="Houde N."/>
            <person name="Hughes L."/>
            <person name="Hulme W."/>
            <person name="Husby E."/>
            <person name="Iliev I."/>
            <person name="Jaffe D."/>
            <person name="Jones C."/>
            <person name="Kamal M."/>
            <person name="Kamat A."/>
            <person name="Kamvysselis M."/>
            <person name="Karlsson E."/>
            <person name="Kells C."/>
            <person name="Kieu A."/>
            <person name="Kisner P."/>
            <person name="Kodira C."/>
            <person name="Kulbokas E."/>
            <person name="Labutti K."/>
            <person name="Lama D."/>
            <person name="Landers T."/>
            <person name="Leger J."/>
            <person name="Levine S."/>
            <person name="Lewis D."/>
            <person name="Lewis T."/>
            <person name="Lindblad-toh K."/>
            <person name="Liu X."/>
            <person name="Lokyitsang T."/>
            <person name="Lokyitsang Y."/>
            <person name="Lucien O."/>
            <person name="Lui A."/>
            <person name="Ma L.J."/>
            <person name="Mabbitt R."/>
            <person name="Macdonald J."/>
            <person name="Maclean C."/>
            <person name="Major J."/>
            <person name="Manning J."/>
            <person name="Marabella R."/>
            <person name="Maru K."/>
            <person name="Matthews C."/>
            <person name="Mauceli E."/>
            <person name="Mccarthy M."/>
            <person name="Mcdonough S."/>
            <person name="Mcghee T."/>
            <person name="Meldrim J."/>
            <person name="Meneus L."/>
            <person name="Mesirov J."/>
            <person name="Mihalev A."/>
            <person name="Mihova T."/>
            <person name="Mikkelsen T."/>
            <person name="Mlenga V."/>
            <person name="Moru K."/>
            <person name="Mozes J."/>
            <person name="Mulrain L."/>
            <person name="Munson G."/>
            <person name="Naylor J."/>
            <person name="Newes C."/>
            <person name="Nguyen C."/>
            <person name="Nguyen N."/>
            <person name="Nguyen T."/>
            <person name="Nicol R."/>
            <person name="Nielsen C."/>
            <person name="Nizzari M."/>
            <person name="Norbu C."/>
            <person name="Norbu N."/>
            <person name="O'donnell P."/>
            <person name="Okoawo O."/>
            <person name="O'leary S."/>
            <person name="Omotosho B."/>
            <person name="O'neill K."/>
            <person name="Osman S."/>
            <person name="Parker S."/>
            <person name="Perrin D."/>
            <person name="Phunkhang P."/>
            <person name="Piqani B."/>
            <person name="Purcell S."/>
            <person name="Rachupka T."/>
            <person name="Ramasamy U."/>
            <person name="Rameau R."/>
            <person name="Ray V."/>
            <person name="Raymond C."/>
            <person name="Retta R."/>
            <person name="Richardson S."/>
            <person name="Rise C."/>
            <person name="Rodriguez J."/>
            <person name="Rogers J."/>
            <person name="Rogov P."/>
            <person name="Rutman M."/>
            <person name="Schupbach R."/>
            <person name="Seaman C."/>
            <person name="Settipalli S."/>
            <person name="Sharpe T."/>
            <person name="Sheridan J."/>
            <person name="Sherpa N."/>
            <person name="Shi J."/>
            <person name="Smirnov S."/>
            <person name="Smith C."/>
            <person name="Sougnez C."/>
            <person name="Spencer B."/>
            <person name="Stalker J."/>
            <person name="Stange-thomann N."/>
            <person name="Stavropoulos S."/>
            <person name="Stetson K."/>
            <person name="Stone C."/>
            <person name="Stone S."/>
            <person name="Stubbs M."/>
            <person name="Talamas J."/>
            <person name="Tchuinga P."/>
            <person name="Tenzing P."/>
            <person name="Tesfaye S."/>
            <person name="Theodore J."/>
            <person name="Thoulutsang Y."/>
            <person name="Topham K."/>
            <person name="Towey S."/>
            <person name="Tsamla T."/>
            <person name="Tsomo N."/>
            <person name="Vallee D."/>
            <person name="Vassiliev H."/>
            <person name="Venkataraman V."/>
            <person name="Vinson J."/>
            <person name="Vo A."/>
            <person name="Wade C."/>
            <person name="Wang S."/>
            <person name="Wangchuk T."/>
            <person name="Wangdi T."/>
            <person name="Whittaker C."/>
            <person name="Wilkinson J."/>
            <person name="Wu Y."/>
            <person name="Wyman D."/>
            <person name="Yadav S."/>
            <person name="Yang S."/>
            <person name="Yang X."/>
            <person name="Yeager S."/>
            <person name="Yee E."/>
            <person name="Young G."/>
            <person name="Zainoun J."/>
            <person name="Zembeck L."/>
            <person name="Zimmer A."/>
            <person name="Zody M."/>
            <person name="Lander E."/>
        </authorList>
    </citation>
    <scope>NUCLEOTIDE SEQUENCE [LARGE SCALE GENOMIC DNA]</scope>
</reference>
<dbReference type="InParanoid" id="H2ZKD1"/>
<dbReference type="InterPro" id="IPR000884">
    <property type="entry name" value="TSP1_rpt"/>
</dbReference>
<reference evidence="10" key="2">
    <citation type="submission" date="2025-08" db="UniProtKB">
        <authorList>
            <consortium name="Ensembl"/>
        </authorList>
    </citation>
    <scope>IDENTIFICATION</scope>
</reference>
<dbReference type="Pfam" id="PF19035">
    <property type="entry name" value="TSP1_CCN"/>
    <property type="match status" value="1"/>
</dbReference>
<dbReference type="SMART" id="SM00209">
    <property type="entry name" value="TSP1"/>
    <property type="match status" value="1"/>
</dbReference>
<dbReference type="SUPFAM" id="SSF57603">
    <property type="entry name" value="FnI-like domain"/>
    <property type="match status" value="1"/>
</dbReference>
<reference evidence="10" key="3">
    <citation type="submission" date="2025-09" db="UniProtKB">
        <authorList>
            <consortium name="Ensembl"/>
        </authorList>
    </citation>
    <scope>IDENTIFICATION</scope>
</reference>
<dbReference type="GO" id="GO:0005615">
    <property type="term" value="C:extracellular space"/>
    <property type="evidence" value="ECO:0007669"/>
    <property type="project" value="TreeGrafter"/>
</dbReference>
<evidence type="ECO:0000256" key="3">
    <source>
        <dbReference type="ARBA" id="ARBA00022525"/>
    </source>
</evidence>
<dbReference type="HOGENOM" id="CLU_063247_1_0_1"/>
<keyword evidence="4" id="KW-0732">Signal</keyword>
<feature type="domain" description="IGFBP N-terminal" evidence="9">
    <location>
        <begin position="1"/>
        <end position="63"/>
    </location>
</feature>
<comment type="caution">
    <text evidence="6">Lacks conserved residue(s) required for the propagation of feature annotation.</text>
</comment>
<dbReference type="PROSITE" id="PS51323">
    <property type="entry name" value="IGFBP_N_2"/>
    <property type="match status" value="1"/>
</dbReference>
<evidence type="ECO:0000256" key="1">
    <source>
        <dbReference type="ARBA" id="ARBA00004613"/>
    </source>
</evidence>
<dbReference type="SMART" id="SM00121">
    <property type="entry name" value="IB"/>
    <property type="match status" value="1"/>
</dbReference>
<dbReference type="SUPFAM" id="SSF82895">
    <property type="entry name" value="TSP-1 type 1 repeat"/>
    <property type="match status" value="1"/>
</dbReference>
<dbReference type="InterPro" id="IPR036383">
    <property type="entry name" value="TSP1_rpt_sf"/>
</dbReference>
<evidence type="ECO:0000259" key="9">
    <source>
        <dbReference type="PROSITE" id="PS51323"/>
    </source>
</evidence>
<dbReference type="GO" id="GO:0007165">
    <property type="term" value="P:signal transduction"/>
    <property type="evidence" value="ECO:0007669"/>
    <property type="project" value="InterPro"/>
</dbReference>